<keyword evidence="3" id="KW-1185">Reference proteome</keyword>
<keyword evidence="1" id="KW-1133">Transmembrane helix</keyword>
<organism evidence="2 3">
    <name type="scientific">Paractinoplanes rishiriensis</name>
    <dbReference type="NCBI Taxonomy" id="1050105"/>
    <lineage>
        <taxon>Bacteria</taxon>
        <taxon>Bacillati</taxon>
        <taxon>Actinomycetota</taxon>
        <taxon>Actinomycetes</taxon>
        <taxon>Micromonosporales</taxon>
        <taxon>Micromonosporaceae</taxon>
        <taxon>Paractinoplanes</taxon>
    </lineage>
</organism>
<keyword evidence="1" id="KW-0812">Transmembrane</keyword>
<evidence type="ECO:0000313" key="2">
    <source>
        <dbReference type="EMBL" id="GIE94516.1"/>
    </source>
</evidence>
<feature type="transmembrane region" description="Helical" evidence="1">
    <location>
        <begin position="36"/>
        <end position="59"/>
    </location>
</feature>
<proteinExistence type="predicted"/>
<protein>
    <submittedName>
        <fullName evidence="2">Uncharacterized protein</fullName>
    </submittedName>
</protein>
<reference evidence="2" key="1">
    <citation type="submission" date="2021-01" db="EMBL/GenBank/DDBJ databases">
        <title>Whole genome shotgun sequence of Actinoplanes rishiriensis NBRC 108556.</title>
        <authorList>
            <person name="Komaki H."/>
            <person name="Tamura T."/>
        </authorList>
    </citation>
    <scope>NUCLEOTIDE SEQUENCE</scope>
    <source>
        <strain evidence="2">NBRC 108556</strain>
    </source>
</reference>
<gene>
    <name evidence="2" type="ORF">Ari01nite_19810</name>
</gene>
<dbReference type="Proteomes" id="UP000636960">
    <property type="component" value="Unassembled WGS sequence"/>
</dbReference>
<accession>A0A919JST1</accession>
<evidence type="ECO:0000256" key="1">
    <source>
        <dbReference type="SAM" id="Phobius"/>
    </source>
</evidence>
<comment type="caution">
    <text evidence="2">The sequence shown here is derived from an EMBL/GenBank/DDBJ whole genome shotgun (WGS) entry which is preliminary data.</text>
</comment>
<sequence>MLAAGLGLAWFSGFVPPSFAALLTVLTLGLAAVSRFASARAALTSGIVAWLALTATFVITSRTAESRFEAMLADRFPDARTLDVVLTPMPANPVCREVLAVQKTPNQFVVRRAFHSLVPGWCPSPRSPPTRSPGAANWPST</sequence>
<dbReference type="AlphaFoldDB" id="A0A919JST1"/>
<dbReference type="EMBL" id="BOMV01000013">
    <property type="protein sequence ID" value="GIE94516.1"/>
    <property type="molecule type" value="Genomic_DNA"/>
</dbReference>
<dbReference type="RefSeq" id="WP_203780820.1">
    <property type="nucleotide sequence ID" value="NZ_BOMV01000013.1"/>
</dbReference>
<evidence type="ECO:0000313" key="3">
    <source>
        <dbReference type="Proteomes" id="UP000636960"/>
    </source>
</evidence>
<keyword evidence="1" id="KW-0472">Membrane</keyword>
<name>A0A919JST1_9ACTN</name>